<keyword evidence="4 11" id="KW-0443">Lipid metabolism</keyword>
<dbReference type="Pfam" id="PF02666">
    <property type="entry name" value="PS_Dcarbxylase"/>
    <property type="match status" value="1"/>
</dbReference>
<dbReference type="RefSeq" id="WP_084016415.1">
    <property type="nucleotide sequence ID" value="NZ_FWXS01000002.1"/>
</dbReference>
<keyword evidence="12" id="KW-1133">Transmembrane helix</keyword>
<comment type="cofactor">
    <cofactor evidence="11">
        <name>pyruvate</name>
        <dbReference type="ChEBI" id="CHEBI:15361"/>
    </cofactor>
    <text evidence="11">Binds 1 pyruvoyl group covalently per subunit.</text>
</comment>
<feature type="transmembrane region" description="Helical" evidence="12">
    <location>
        <begin position="32"/>
        <end position="52"/>
    </location>
</feature>
<name>A0A1W1Z907_9FLAO</name>
<comment type="function">
    <text evidence="11">Catalyzes the formation of phosphatidylethanolamine (PtdEtn) from phosphatidylserine (PtdSer).</text>
</comment>
<evidence type="ECO:0000256" key="12">
    <source>
        <dbReference type="SAM" id="Phobius"/>
    </source>
</evidence>
<dbReference type="NCBIfam" id="NF003678">
    <property type="entry name" value="PRK05305.1-2"/>
    <property type="match status" value="1"/>
</dbReference>
<dbReference type="InterPro" id="IPR033175">
    <property type="entry name" value="PSD-A"/>
</dbReference>
<dbReference type="OrthoDB" id="9790893at2"/>
<evidence type="ECO:0000256" key="1">
    <source>
        <dbReference type="ARBA" id="ARBA00022475"/>
    </source>
</evidence>
<protein>
    <recommendedName>
        <fullName evidence="11">Phosphatidylserine decarboxylase proenzyme</fullName>
        <ecNumber evidence="11">4.1.1.65</ecNumber>
    </recommendedName>
    <component>
        <recommendedName>
            <fullName evidence="11">Phosphatidylserine decarboxylase alpha chain</fullName>
        </recommendedName>
    </component>
    <component>
        <recommendedName>
            <fullName evidence="11">Phosphatidylserine decarboxylase beta chain</fullName>
        </recommendedName>
    </component>
</protein>
<organism evidence="13 14">
    <name type="scientific">Moheibacter sediminis</name>
    <dbReference type="NCBI Taxonomy" id="1434700"/>
    <lineage>
        <taxon>Bacteria</taxon>
        <taxon>Pseudomonadati</taxon>
        <taxon>Bacteroidota</taxon>
        <taxon>Flavobacteriia</taxon>
        <taxon>Flavobacteriales</taxon>
        <taxon>Weeksellaceae</taxon>
        <taxon>Moheibacter</taxon>
    </lineage>
</organism>
<evidence type="ECO:0000256" key="7">
    <source>
        <dbReference type="ARBA" id="ARBA00023209"/>
    </source>
</evidence>
<dbReference type="PANTHER" id="PTHR35809">
    <property type="entry name" value="ARCHAETIDYLSERINE DECARBOXYLASE PROENZYME-RELATED"/>
    <property type="match status" value="1"/>
</dbReference>
<dbReference type="EC" id="4.1.1.65" evidence="11"/>
<comment type="PTM">
    <text evidence="11">Is synthesized initially as an inactive proenzyme. Formation of the active enzyme involves a self-maturation process in which the active site pyruvoyl group is generated from an internal serine residue via an autocatalytic post-translational modification. Two non-identical subunits are generated from the proenzyme in this reaction, and the pyruvate is formed at the N-terminus of the alpha chain, which is derived from the carboxyl end of the proenzyme. The post-translation cleavage follows an unusual pathway, termed non-hydrolytic serinolysis, in which the side chain hydroxyl group of the serine supplies its oxygen atom to form the C-terminus of the beta chain, while the remainder of the serine residue undergoes an oxidative deamination to produce ammonia and the pyruvoyl prosthetic group on the alpha chain.</text>
</comment>
<evidence type="ECO:0000256" key="4">
    <source>
        <dbReference type="ARBA" id="ARBA00023098"/>
    </source>
</evidence>
<feature type="site" description="Cleavage (non-hydrolytic); by autocatalysis" evidence="11">
    <location>
        <begin position="185"/>
        <end position="186"/>
    </location>
</feature>
<evidence type="ECO:0000256" key="9">
    <source>
        <dbReference type="ARBA" id="ARBA00023264"/>
    </source>
</evidence>
<feature type="transmembrane region" description="Helical" evidence="12">
    <location>
        <begin position="9"/>
        <end position="26"/>
    </location>
</feature>
<evidence type="ECO:0000256" key="5">
    <source>
        <dbReference type="ARBA" id="ARBA00023136"/>
    </source>
</evidence>
<feature type="active site" description="Schiff-base intermediate with substrate; via pyruvic acid" evidence="11">
    <location>
        <position position="186"/>
    </location>
</feature>
<comment type="catalytic activity">
    <reaction evidence="11">
        <text>a 1,2-diacyl-sn-glycero-3-phospho-L-serine + H(+) = a 1,2-diacyl-sn-glycero-3-phosphoethanolamine + CO2</text>
        <dbReference type="Rhea" id="RHEA:20828"/>
        <dbReference type="ChEBI" id="CHEBI:15378"/>
        <dbReference type="ChEBI" id="CHEBI:16526"/>
        <dbReference type="ChEBI" id="CHEBI:57262"/>
        <dbReference type="ChEBI" id="CHEBI:64612"/>
        <dbReference type="EC" id="4.1.1.65"/>
    </reaction>
</comment>
<keyword evidence="5 11" id="KW-0472">Membrane</keyword>
<feature type="chain" id="PRO_5023491124" description="Phosphatidylserine decarboxylase alpha chain" evidence="11">
    <location>
        <begin position="186"/>
        <end position="217"/>
    </location>
</feature>
<dbReference type="EMBL" id="FWXS01000002">
    <property type="protein sequence ID" value="SMC44846.1"/>
    <property type="molecule type" value="Genomic_DNA"/>
</dbReference>
<keyword evidence="7 11" id="KW-0594">Phospholipid biosynthesis</keyword>
<dbReference type="STRING" id="1434700.SAMN06296427_102256"/>
<keyword evidence="14" id="KW-1185">Reference proteome</keyword>
<keyword evidence="2 11" id="KW-0444">Lipid biosynthesis</keyword>
<evidence type="ECO:0000256" key="8">
    <source>
        <dbReference type="ARBA" id="ARBA00023239"/>
    </source>
</evidence>
<dbReference type="GO" id="GO:0005886">
    <property type="term" value="C:plasma membrane"/>
    <property type="evidence" value="ECO:0007669"/>
    <property type="project" value="UniProtKB-SubCell"/>
</dbReference>
<comment type="similarity">
    <text evidence="11">Belongs to the phosphatidylserine decarboxylase family. PSD-A subfamily.</text>
</comment>
<evidence type="ECO:0000256" key="11">
    <source>
        <dbReference type="HAMAP-Rule" id="MF_00664"/>
    </source>
</evidence>
<keyword evidence="3 11" id="KW-0210">Decarboxylase</keyword>
<feature type="chain" id="PRO_5023491125" description="Phosphatidylserine decarboxylase beta chain" evidence="11">
    <location>
        <begin position="1"/>
        <end position="185"/>
    </location>
</feature>
<evidence type="ECO:0000256" key="2">
    <source>
        <dbReference type="ARBA" id="ARBA00022516"/>
    </source>
</evidence>
<sequence>MRLHREGKIILIVFFLLFLGIGLSIFTFIPNYYALILIVPFWILYGFIIWFFRNPIRNTTSQALDVIAPVDGKVVIVEEVDEPEYLKGRCLQVSIFMSPLNVHVNRYPVSGKVVYTKYHPGKFLVAFHPKSSTLNERTTVVVETENGKDVLFRQIAGAVARRIVLYAKEQDTAVAGAEYGFIKFGSRLDIFLPLGTEILVKVGDKTRGGVQKIAELK</sequence>
<evidence type="ECO:0000313" key="13">
    <source>
        <dbReference type="EMBL" id="SMC44846.1"/>
    </source>
</evidence>
<accession>A0A1W1Z907</accession>
<dbReference type="GO" id="GO:0004609">
    <property type="term" value="F:phosphatidylserine decarboxylase activity"/>
    <property type="evidence" value="ECO:0007669"/>
    <property type="project" value="UniProtKB-UniRule"/>
</dbReference>
<gene>
    <name evidence="11" type="primary">psd</name>
    <name evidence="13" type="ORF">SAMN06296427_102256</name>
</gene>
<keyword evidence="9 11" id="KW-1208">Phospholipid metabolism</keyword>
<comment type="pathway">
    <text evidence="11">Phospholipid metabolism; phosphatidylethanolamine biosynthesis; phosphatidylethanolamine from CDP-diacylglycerol: step 2/2.</text>
</comment>
<keyword evidence="6 11" id="KW-0865">Zymogen</keyword>
<dbReference type="UniPathway" id="UPA00558">
    <property type="reaction ID" value="UER00616"/>
</dbReference>
<dbReference type="GO" id="GO:0006646">
    <property type="term" value="P:phosphatidylethanolamine biosynthetic process"/>
    <property type="evidence" value="ECO:0007669"/>
    <property type="project" value="UniProtKB-UniRule"/>
</dbReference>
<evidence type="ECO:0000313" key="14">
    <source>
        <dbReference type="Proteomes" id="UP000192393"/>
    </source>
</evidence>
<dbReference type="Proteomes" id="UP000192393">
    <property type="component" value="Unassembled WGS sequence"/>
</dbReference>
<evidence type="ECO:0000256" key="3">
    <source>
        <dbReference type="ARBA" id="ARBA00022793"/>
    </source>
</evidence>
<keyword evidence="12" id="KW-0812">Transmembrane</keyword>
<keyword evidence="1 11" id="KW-1003">Cell membrane</keyword>
<evidence type="ECO:0000256" key="10">
    <source>
        <dbReference type="ARBA" id="ARBA00023317"/>
    </source>
</evidence>
<reference evidence="13 14" key="1">
    <citation type="submission" date="2017-04" db="EMBL/GenBank/DDBJ databases">
        <authorList>
            <person name="Afonso C.L."/>
            <person name="Miller P.J."/>
            <person name="Scott M.A."/>
            <person name="Spackman E."/>
            <person name="Goraichik I."/>
            <person name="Dimitrov K.M."/>
            <person name="Suarez D.L."/>
            <person name="Swayne D.E."/>
        </authorList>
    </citation>
    <scope>NUCLEOTIDE SEQUENCE [LARGE SCALE GENOMIC DNA]</scope>
    <source>
        <strain evidence="13 14">CGMCC 1.12708</strain>
    </source>
</reference>
<keyword evidence="8 11" id="KW-0456">Lyase</keyword>
<dbReference type="HAMAP" id="MF_00664">
    <property type="entry name" value="PS_decarb_PSD_A"/>
    <property type="match status" value="1"/>
</dbReference>
<evidence type="ECO:0000256" key="6">
    <source>
        <dbReference type="ARBA" id="ARBA00023145"/>
    </source>
</evidence>
<comment type="subunit">
    <text evidence="11">Heterodimer of a large membrane-associated beta subunit and a small pyruvoyl-containing alpha subunit.</text>
</comment>
<comment type="subcellular location">
    <subcellularLocation>
        <location evidence="11">Cell membrane</location>
        <topology evidence="11">Peripheral membrane protein</topology>
    </subcellularLocation>
</comment>
<keyword evidence="10 11" id="KW-0670">Pyruvate</keyword>
<feature type="modified residue" description="Pyruvic acid (Ser); by autocatalysis" evidence="11">
    <location>
        <position position="186"/>
    </location>
</feature>
<dbReference type="PANTHER" id="PTHR35809:SF1">
    <property type="entry name" value="ARCHAETIDYLSERINE DECARBOXYLASE PROENZYME-RELATED"/>
    <property type="match status" value="1"/>
</dbReference>
<dbReference type="InterPro" id="IPR003817">
    <property type="entry name" value="PS_Dcarbxylase"/>
</dbReference>
<dbReference type="AlphaFoldDB" id="A0A1W1Z907"/>
<proteinExistence type="inferred from homology"/>